<feature type="transmembrane region" description="Helical" evidence="2">
    <location>
        <begin position="346"/>
        <end position="368"/>
    </location>
</feature>
<feature type="region of interest" description="Disordered" evidence="1">
    <location>
        <begin position="474"/>
        <end position="499"/>
    </location>
</feature>
<dbReference type="Proteomes" id="UP000652761">
    <property type="component" value="Unassembled WGS sequence"/>
</dbReference>
<name>A0A843TPU4_COLES</name>
<protein>
    <submittedName>
        <fullName evidence="4">Uncharacterized protein</fullName>
    </submittedName>
</protein>
<keyword evidence="2" id="KW-1133">Transmembrane helix</keyword>
<feature type="non-terminal residue" evidence="4">
    <location>
        <position position="1"/>
    </location>
</feature>
<gene>
    <name evidence="4" type="ORF">Taro_002796</name>
</gene>
<feature type="compositionally biased region" description="Acidic residues" evidence="1">
    <location>
        <begin position="474"/>
        <end position="498"/>
    </location>
</feature>
<feature type="signal peptide" evidence="3">
    <location>
        <begin position="1"/>
        <end position="30"/>
    </location>
</feature>
<proteinExistence type="predicted"/>
<dbReference type="EMBL" id="NMUH01000069">
    <property type="protein sequence ID" value="MQL70479.1"/>
    <property type="molecule type" value="Genomic_DNA"/>
</dbReference>
<feature type="transmembrane region" description="Helical" evidence="2">
    <location>
        <begin position="374"/>
        <end position="393"/>
    </location>
</feature>
<evidence type="ECO:0000313" key="4">
    <source>
        <dbReference type="EMBL" id="MQL70479.1"/>
    </source>
</evidence>
<evidence type="ECO:0000256" key="3">
    <source>
        <dbReference type="SAM" id="SignalP"/>
    </source>
</evidence>
<sequence>CSSLTSWSVRGARWFCLWTLDLVEVRDVGACVMRLWSHVVALGFRELLCLGSCFARVDSAGSAGVIFGLTWVVVESSFASALLEFLLLWLLFEFIAYLTGLNSNPSGSSDSWVAARRSGVPGGGFGRSGRYGGIRAQGSNEICNELITMVVLKKGSECELQESVAAVAGCACFEHGCWFARAAVGFVVSLCVHVGVSRRLREATCGVTFTGARLWSVEPNRVVLVSGCCGIALEVKVHRLVALCSGAVFQNYWLLSCGFSQNGALGVLVEVLSEPVCVASAVCSWHFGWWFPPKLPCVVLVITALSVEMRSADMGCEEEDDPADQPGLCMILNSIFKSVIWLSMRLILLTLGLVPLSLRLFLLTLGLVPLTLRLFLLTLGLVPLTLRLFLLSLRGLNYNWPSPNLIALQYNLIHYYMEIDFDVLCHAIENEPLYICQSVPSTTLRGNDCGQHMVDDPQHRGKCICVEFGDKDWEDSYEDDDDSSESLEEEPGFLEEDPGCSAGSLRRLVLLSDREASTSAGTGLDEAGDFAPRRGPNFLTMVARLEWNREWMKEKREMIEKEVQIGKKLGFLKSQMMLCTFELGIFLEIFSNGCFYLICFLEALQMLLQGSHSNSHT</sequence>
<keyword evidence="3" id="KW-0732">Signal</keyword>
<accession>A0A843TPU4</accession>
<dbReference type="AlphaFoldDB" id="A0A843TPU4"/>
<comment type="caution">
    <text evidence="4">The sequence shown here is derived from an EMBL/GenBank/DDBJ whole genome shotgun (WGS) entry which is preliminary data.</text>
</comment>
<evidence type="ECO:0000256" key="1">
    <source>
        <dbReference type="SAM" id="MobiDB-lite"/>
    </source>
</evidence>
<keyword evidence="5" id="KW-1185">Reference proteome</keyword>
<evidence type="ECO:0000256" key="2">
    <source>
        <dbReference type="SAM" id="Phobius"/>
    </source>
</evidence>
<reference evidence="4" key="1">
    <citation type="submission" date="2017-07" db="EMBL/GenBank/DDBJ databases">
        <title>Taro Niue Genome Assembly and Annotation.</title>
        <authorList>
            <person name="Atibalentja N."/>
            <person name="Keating K."/>
            <person name="Fields C.J."/>
        </authorList>
    </citation>
    <scope>NUCLEOTIDE SEQUENCE</scope>
    <source>
        <strain evidence="4">Niue_2</strain>
        <tissue evidence="4">Leaf</tissue>
    </source>
</reference>
<evidence type="ECO:0000313" key="5">
    <source>
        <dbReference type="Proteomes" id="UP000652761"/>
    </source>
</evidence>
<organism evidence="4 5">
    <name type="scientific">Colocasia esculenta</name>
    <name type="common">Wild taro</name>
    <name type="synonym">Arum esculentum</name>
    <dbReference type="NCBI Taxonomy" id="4460"/>
    <lineage>
        <taxon>Eukaryota</taxon>
        <taxon>Viridiplantae</taxon>
        <taxon>Streptophyta</taxon>
        <taxon>Embryophyta</taxon>
        <taxon>Tracheophyta</taxon>
        <taxon>Spermatophyta</taxon>
        <taxon>Magnoliopsida</taxon>
        <taxon>Liliopsida</taxon>
        <taxon>Araceae</taxon>
        <taxon>Aroideae</taxon>
        <taxon>Colocasieae</taxon>
        <taxon>Colocasia</taxon>
    </lineage>
</organism>
<keyword evidence="2" id="KW-0812">Transmembrane</keyword>
<keyword evidence="2" id="KW-0472">Membrane</keyword>
<feature type="chain" id="PRO_5032402999" evidence="3">
    <location>
        <begin position="31"/>
        <end position="617"/>
    </location>
</feature>